<reference evidence="3" key="2">
    <citation type="submission" date="2020-09" db="EMBL/GenBank/DDBJ databases">
        <authorList>
            <person name="Sun Q."/>
            <person name="Zhou Y."/>
        </authorList>
    </citation>
    <scope>NUCLEOTIDE SEQUENCE</scope>
    <source>
        <strain evidence="3">CGMCC 4.7430</strain>
    </source>
</reference>
<dbReference type="RefSeq" id="WP_189137615.1">
    <property type="nucleotide sequence ID" value="NZ_BMNK01000002.1"/>
</dbReference>
<dbReference type="Gene3D" id="3.40.1580.10">
    <property type="entry name" value="SMI1/KNR4-like"/>
    <property type="match status" value="1"/>
</dbReference>
<gene>
    <name evidence="3" type="ORF">GCM10012278_13690</name>
</gene>
<feature type="domain" description="Knr4/Smi1-like" evidence="2">
    <location>
        <begin position="25"/>
        <end position="152"/>
    </location>
</feature>
<dbReference type="InterPro" id="IPR037883">
    <property type="entry name" value="Knr4/Smi1-like_sf"/>
</dbReference>
<name>A0A918A2C8_9ACTN</name>
<keyword evidence="4" id="KW-1185">Reference proteome</keyword>
<accession>A0A918A2C8</accession>
<evidence type="ECO:0000313" key="3">
    <source>
        <dbReference type="EMBL" id="GGP03245.1"/>
    </source>
</evidence>
<dbReference type="Pfam" id="PF09346">
    <property type="entry name" value="SMI1_KNR4"/>
    <property type="match status" value="1"/>
</dbReference>
<organism evidence="3 4">
    <name type="scientific">Nonomuraea glycinis</name>
    <dbReference type="NCBI Taxonomy" id="2047744"/>
    <lineage>
        <taxon>Bacteria</taxon>
        <taxon>Bacillati</taxon>
        <taxon>Actinomycetota</taxon>
        <taxon>Actinomycetes</taxon>
        <taxon>Streptosporangiales</taxon>
        <taxon>Streptosporangiaceae</taxon>
        <taxon>Nonomuraea</taxon>
    </lineage>
</organism>
<evidence type="ECO:0000259" key="2">
    <source>
        <dbReference type="SMART" id="SM00860"/>
    </source>
</evidence>
<dbReference type="SUPFAM" id="SSF160631">
    <property type="entry name" value="SMI1/KNR4-like"/>
    <property type="match status" value="1"/>
</dbReference>
<dbReference type="SMART" id="SM00860">
    <property type="entry name" value="SMI1_KNR4"/>
    <property type="match status" value="1"/>
</dbReference>
<feature type="compositionally biased region" description="Basic and acidic residues" evidence="1">
    <location>
        <begin position="163"/>
        <end position="183"/>
    </location>
</feature>
<dbReference type="AlphaFoldDB" id="A0A918A2C8"/>
<feature type="region of interest" description="Disordered" evidence="1">
    <location>
        <begin position="160"/>
        <end position="183"/>
    </location>
</feature>
<protein>
    <submittedName>
        <fullName evidence="3">SMI1/KNR4 family protein</fullName>
    </submittedName>
</protein>
<evidence type="ECO:0000256" key="1">
    <source>
        <dbReference type="SAM" id="MobiDB-lite"/>
    </source>
</evidence>
<evidence type="ECO:0000313" key="4">
    <source>
        <dbReference type="Proteomes" id="UP000660745"/>
    </source>
</evidence>
<dbReference type="InterPro" id="IPR018958">
    <property type="entry name" value="Knr4/Smi1-like_dom"/>
</dbReference>
<dbReference type="EMBL" id="BMNK01000002">
    <property type="protein sequence ID" value="GGP03245.1"/>
    <property type="molecule type" value="Genomic_DNA"/>
</dbReference>
<reference evidence="3" key="1">
    <citation type="journal article" date="2014" name="Int. J. Syst. Evol. Microbiol.">
        <title>Complete genome sequence of Corynebacterium casei LMG S-19264T (=DSM 44701T), isolated from a smear-ripened cheese.</title>
        <authorList>
            <consortium name="US DOE Joint Genome Institute (JGI-PGF)"/>
            <person name="Walter F."/>
            <person name="Albersmeier A."/>
            <person name="Kalinowski J."/>
            <person name="Ruckert C."/>
        </authorList>
    </citation>
    <scope>NUCLEOTIDE SEQUENCE</scope>
    <source>
        <strain evidence="3">CGMCC 4.7430</strain>
    </source>
</reference>
<proteinExistence type="predicted"/>
<sequence length="183" mass="20438">MAEIDDLLRRVLVKAEATTERLSPTATAEEVEDAERILGFGLPPVLARLYGQVANGGFGPDYQLLPLTGDGRTAVSDYREERATRRSGEASWPAEVLPILDWGCGMYAAVDCHSPEGTVLLFEPNGISADWHTAWYVDAESLTNWLETWLSGTGWYEEDAAERDEVQEPRPWEIARQRLSEPE</sequence>
<dbReference type="Proteomes" id="UP000660745">
    <property type="component" value="Unassembled WGS sequence"/>
</dbReference>
<comment type="caution">
    <text evidence="3">The sequence shown here is derived from an EMBL/GenBank/DDBJ whole genome shotgun (WGS) entry which is preliminary data.</text>
</comment>